<proteinExistence type="predicted"/>
<accession>A0AB74FBC2</accession>
<feature type="region of interest" description="Disordered" evidence="1">
    <location>
        <begin position="32"/>
        <end position="70"/>
    </location>
</feature>
<feature type="compositionally biased region" description="Basic and acidic residues" evidence="1">
    <location>
        <begin position="52"/>
        <end position="62"/>
    </location>
</feature>
<sequence>MTAEHAAKEVSRCHTGAGVLGIGRAAMSYSHPTELWPTQPPKTSRGLPTTQAREKTMKETQRRRSNVQIS</sequence>
<dbReference type="AlphaFoldDB" id="A0AB74FBC2"/>
<comment type="caution">
    <text evidence="2">The sequence shown here is derived from an EMBL/GenBank/DDBJ whole genome shotgun (WGS) entry which is preliminary data.</text>
</comment>
<evidence type="ECO:0000313" key="3">
    <source>
        <dbReference type="Proteomes" id="UP000184831"/>
    </source>
</evidence>
<protein>
    <submittedName>
        <fullName evidence="2">Uncharacterized protein</fullName>
    </submittedName>
</protein>
<reference evidence="2 3" key="1">
    <citation type="submission" date="2016-11" db="EMBL/GenBank/DDBJ databases">
        <authorList>
            <consortium name="Pathogen Informatics"/>
        </authorList>
    </citation>
    <scope>NUCLEOTIDE SEQUENCE [LARGE SCALE GENOMIC DNA]</scope>
    <source>
        <strain evidence="2 3">696</strain>
    </source>
</reference>
<organism evidence="2 3">
    <name type="scientific">Mycobacteroides abscessus subsp. abscessus</name>
    <dbReference type="NCBI Taxonomy" id="1185650"/>
    <lineage>
        <taxon>Bacteria</taxon>
        <taxon>Bacillati</taxon>
        <taxon>Actinomycetota</taxon>
        <taxon>Actinomycetes</taxon>
        <taxon>Mycobacteriales</taxon>
        <taxon>Mycobacteriaceae</taxon>
        <taxon>Mycobacteroides</taxon>
        <taxon>Mycobacteroides abscessus</taxon>
    </lineage>
</organism>
<dbReference type="EMBL" id="FSQE01000002">
    <property type="protein sequence ID" value="SIM58098.1"/>
    <property type="molecule type" value="Genomic_DNA"/>
</dbReference>
<evidence type="ECO:0000313" key="2">
    <source>
        <dbReference type="EMBL" id="SIM58098.1"/>
    </source>
</evidence>
<name>A0AB74FBC2_9MYCO</name>
<gene>
    <name evidence="2" type="ORF">SAMEA2152244_01938</name>
</gene>
<dbReference type="Proteomes" id="UP000184831">
    <property type="component" value="Unassembled WGS sequence"/>
</dbReference>
<evidence type="ECO:0000256" key="1">
    <source>
        <dbReference type="SAM" id="MobiDB-lite"/>
    </source>
</evidence>